<reference evidence="1 2" key="1">
    <citation type="submission" date="2015-10" db="EMBL/GenBank/DDBJ databases">
        <title>Draft genome sequence of Streptomyces yokosukanensis DSM 40224, type strain for the species Streptomyces yokosukanensis.</title>
        <authorList>
            <person name="Ruckert C."/>
            <person name="Winkler A."/>
            <person name="Kalinowski J."/>
            <person name="Kampfer P."/>
            <person name="Glaeser S."/>
        </authorList>
    </citation>
    <scope>NUCLEOTIDE SEQUENCE [LARGE SCALE GENOMIC DNA]</scope>
    <source>
        <strain evidence="1 2">DSM 40224</strain>
    </source>
</reference>
<accession>A0A101P437</accession>
<name>A0A101P437_9ACTN</name>
<dbReference type="EMBL" id="LMWN01000027">
    <property type="protein sequence ID" value="KUN04551.1"/>
    <property type="molecule type" value="Genomic_DNA"/>
</dbReference>
<comment type="caution">
    <text evidence="1">The sequence shown here is derived from an EMBL/GenBank/DDBJ whole genome shotgun (WGS) entry which is preliminary data.</text>
</comment>
<proteinExistence type="predicted"/>
<evidence type="ECO:0000313" key="2">
    <source>
        <dbReference type="Proteomes" id="UP000053127"/>
    </source>
</evidence>
<dbReference type="AlphaFoldDB" id="A0A101P437"/>
<sequence length="84" mass="8749">MSARPDEGLEHAVLHEIDGGRDLVVGLFLVAGSLAQAEQVAAEVVARALSTCSELADIALVECGAVLPLPAFESLAAREPREPE</sequence>
<gene>
    <name evidence="1" type="ORF">AQI95_19625</name>
</gene>
<dbReference type="Proteomes" id="UP000053127">
    <property type="component" value="Unassembled WGS sequence"/>
</dbReference>
<dbReference type="RefSeq" id="WP_159056547.1">
    <property type="nucleotide sequence ID" value="NZ_JBFACD010000017.1"/>
</dbReference>
<keyword evidence="2" id="KW-1185">Reference proteome</keyword>
<organism evidence="1 2">
    <name type="scientific">Streptomyces yokosukanensis</name>
    <dbReference type="NCBI Taxonomy" id="67386"/>
    <lineage>
        <taxon>Bacteria</taxon>
        <taxon>Bacillati</taxon>
        <taxon>Actinomycetota</taxon>
        <taxon>Actinomycetes</taxon>
        <taxon>Kitasatosporales</taxon>
        <taxon>Streptomycetaceae</taxon>
        <taxon>Streptomyces</taxon>
    </lineage>
</organism>
<protein>
    <submittedName>
        <fullName evidence="1">Uncharacterized protein</fullName>
    </submittedName>
</protein>
<evidence type="ECO:0000313" key="1">
    <source>
        <dbReference type="EMBL" id="KUN04551.1"/>
    </source>
</evidence>